<evidence type="ECO:0000313" key="1">
    <source>
        <dbReference type="EMBL" id="XDQ47860.1"/>
    </source>
</evidence>
<gene>
    <name evidence="1" type="ORF">AB5J52_39440</name>
</gene>
<accession>A0AB39QZ12</accession>
<dbReference type="AlphaFoldDB" id="A0AB39QZ12"/>
<protein>
    <recommendedName>
        <fullName evidence="2">Transposase</fullName>
    </recommendedName>
</protein>
<sequence>MDADEAGRRRFACEQRETFERITAAWDAAGRTRCAELLIRYGPDAGAWSTRHHCHGRDSANIRPED</sequence>
<evidence type="ECO:0008006" key="2">
    <source>
        <dbReference type="Google" id="ProtNLM"/>
    </source>
</evidence>
<proteinExistence type="predicted"/>
<dbReference type="EMBL" id="CP163441">
    <property type="protein sequence ID" value="XDQ47860.1"/>
    <property type="molecule type" value="Genomic_DNA"/>
</dbReference>
<dbReference type="RefSeq" id="WP_369226720.1">
    <property type="nucleotide sequence ID" value="NZ_CP163441.1"/>
</dbReference>
<organism evidence="1">
    <name type="scientific">Streptomyces sp. R39</name>
    <dbReference type="NCBI Taxonomy" id="3238631"/>
    <lineage>
        <taxon>Bacteria</taxon>
        <taxon>Bacillati</taxon>
        <taxon>Actinomycetota</taxon>
        <taxon>Actinomycetes</taxon>
        <taxon>Kitasatosporales</taxon>
        <taxon>Streptomycetaceae</taxon>
        <taxon>Streptomyces</taxon>
    </lineage>
</organism>
<reference evidence="1" key="1">
    <citation type="submission" date="2024-07" db="EMBL/GenBank/DDBJ databases">
        <authorList>
            <person name="Yu S.T."/>
        </authorList>
    </citation>
    <scope>NUCLEOTIDE SEQUENCE</scope>
    <source>
        <strain evidence="1">R39</strain>
    </source>
</reference>
<name>A0AB39QZ12_9ACTN</name>